<evidence type="ECO:0000313" key="5">
    <source>
        <dbReference type="Proteomes" id="UP000028999"/>
    </source>
</evidence>
<evidence type="ECO:0000259" key="3">
    <source>
        <dbReference type="Pfam" id="PF25904"/>
    </source>
</evidence>
<evidence type="ECO:0000313" key="4">
    <source>
        <dbReference type="EMBL" id="CDY52167.1"/>
    </source>
</evidence>
<keyword evidence="5" id="KW-1185">Reference proteome</keyword>
<dbReference type="AlphaFoldDB" id="A0A078IQH5"/>
<accession>A0A078IQH5</accession>
<dbReference type="GO" id="GO:0008168">
    <property type="term" value="F:methyltransferase activity"/>
    <property type="evidence" value="ECO:0000318"/>
    <property type="project" value="GO_Central"/>
</dbReference>
<dbReference type="EMBL" id="LK033061">
    <property type="protein sequence ID" value="CDY52167.1"/>
    <property type="molecule type" value="Genomic_DNA"/>
</dbReference>
<dbReference type="GO" id="GO:0005737">
    <property type="term" value="C:cytoplasm"/>
    <property type="evidence" value="ECO:0000318"/>
    <property type="project" value="GO_Central"/>
</dbReference>
<evidence type="ECO:0000256" key="2">
    <source>
        <dbReference type="ARBA" id="ARBA00022679"/>
    </source>
</evidence>
<dbReference type="InterPro" id="IPR059073">
    <property type="entry name" value="TRMT11_N"/>
</dbReference>
<dbReference type="STRING" id="3708.A0A078IQH5"/>
<dbReference type="Gramene" id="CDY52167">
    <property type="protein sequence ID" value="CDY52167"/>
    <property type="gene ID" value="GSBRNA2T00005007001"/>
</dbReference>
<dbReference type="GO" id="GO:0032259">
    <property type="term" value="P:methylation"/>
    <property type="evidence" value="ECO:0007669"/>
    <property type="project" value="UniProtKB-KW"/>
</dbReference>
<keyword evidence="2" id="KW-0808">Transferase</keyword>
<reference evidence="4 5" key="1">
    <citation type="journal article" date="2014" name="Science">
        <title>Plant genetics. Early allopolyploid evolution in the post-Neolithic Brassica napus oilseed genome.</title>
        <authorList>
            <person name="Chalhoub B."/>
            <person name="Denoeud F."/>
            <person name="Liu S."/>
            <person name="Parkin I.A."/>
            <person name="Tang H."/>
            <person name="Wang X."/>
            <person name="Chiquet J."/>
            <person name="Belcram H."/>
            <person name="Tong C."/>
            <person name="Samans B."/>
            <person name="Correa M."/>
            <person name="Da Silva C."/>
            <person name="Just J."/>
            <person name="Falentin C."/>
            <person name="Koh C.S."/>
            <person name="Le Clainche I."/>
            <person name="Bernard M."/>
            <person name="Bento P."/>
            <person name="Noel B."/>
            <person name="Labadie K."/>
            <person name="Alberti A."/>
            <person name="Charles M."/>
            <person name="Arnaud D."/>
            <person name="Guo H."/>
            <person name="Daviaud C."/>
            <person name="Alamery S."/>
            <person name="Jabbari K."/>
            <person name="Zhao M."/>
            <person name="Edger P.P."/>
            <person name="Chelaifa H."/>
            <person name="Tack D."/>
            <person name="Lassalle G."/>
            <person name="Mestiri I."/>
            <person name="Schnel N."/>
            <person name="Le Paslier M.C."/>
            <person name="Fan G."/>
            <person name="Renault V."/>
            <person name="Bayer P.E."/>
            <person name="Golicz A.A."/>
            <person name="Manoli S."/>
            <person name="Lee T.H."/>
            <person name="Thi V.H."/>
            <person name="Chalabi S."/>
            <person name="Hu Q."/>
            <person name="Fan C."/>
            <person name="Tollenaere R."/>
            <person name="Lu Y."/>
            <person name="Battail C."/>
            <person name="Shen J."/>
            <person name="Sidebottom C.H."/>
            <person name="Wang X."/>
            <person name="Canaguier A."/>
            <person name="Chauveau A."/>
            <person name="Berard A."/>
            <person name="Deniot G."/>
            <person name="Guan M."/>
            <person name="Liu Z."/>
            <person name="Sun F."/>
            <person name="Lim Y.P."/>
            <person name="Lyons E."/>
            <person name="Town C.D."/>
            <person name="Bancroft I."/>
            <person name="Wang X."/>
            <person name="Meng J."/>
            <person name="Ma J."/>
            <person name="Pires J.C."/>
            <person name="King G.J."/>
            <person name="Brunel D."/>
            <person name="Delourme R."/>
            <person name="Renard M."/>
            <person name="Aury J.M."/>
            <person name="Adams K.L."/>
            <person name="Batley J."/>
            <person name="Snowdon R.J."/>
            <person name="Tost J."/>
            <person name="Edwards D."/>
            <person name="Zhou Y."/>
            <person name="Hua W."/>
            <person name="Sharpe A.G."/>
            <person name="Paterson A.H."/>
            <person name="Guan C."/>
            <person name="Wincker P."/>
        </authorList>
    </citation>
    <scope>NUCLEOTIDE SEQUENCE [LARGE SCALE GENOMIC DNA]</scope>
    <source>
        <strain evidence="5">cv. Darmor-bzh</strain>
    </source>
</reference>
<sequence length="202" mass="23811">MWFLCVFYHRLLDFRKPEVEALAELFGEDESLQWRLPEHHHNDTPFHFVHLSSEEIAQNIAKRSILVKGMYELWGEGTCYEELKDSIESFPDSRKLPFLASDSTFRISVETFGKALTFDEQRERINSLTYIPFDVNLKNPDHNFFIMEMDESEENNGLQPILQRRIFFGREVGFADRKLLPAFSSSLALTLARLLWMLKWLS</sequence>
<feature type="domain" description="tRNA (guanine(10)-N(2))-methyltransferase TRMT11 N-terminal" evidence="3">
    <location>
        <begin position="3"/>
        <end position="177"/>
    </location>
</feature>
<organism evidence="4 5">
    <name type="scientific">Brassica napus</name>
    <name type="common">Rape</name>
    <dbReference type="NCBI Taxonomy" id="3708"/>
    <lineage>
        <taxon>Eukaryota</taxon>
        <taxon>Viridiplantae</taxon>
        <taxon>Streptophyta</taxon>
        <taxon>Embryophyta</taxon>
        <taxon>Tracheophyta</taxon>
        <taxon>Spermatophyta</taxon>
        <taxon>Magnoliopsida</taxon>
        <taxon>eudicotyledons</taxon>
        <taxon>Gunneridae</taxon>
        <taxon>Pentapetalae</taxon>
        <taxon>rosids</taxon>
        <taxon>malvids</taxon>
        <taxon>Brassicales</taxon>
        <taxon>Brassicaceae</taxon>
        <taxon>Brassiceae</taxon>
        <taxon>Brassica</taxon>
    </lineage>
</organism>
<dbReference type="PANTHER" id="PTHR13370">
    <property type="entry name" value="RNA METHYLASE-RELATED"/>
    <property type="match status" value="1"/>
</dbReference>
<evidence type="ECO:0000256" key="1">
    <source>
        <dbReference type="ARBA" id="ARBA00022603"/>
    </source>
</evidence>
<dbReference type="PANTHER" id="PTHR13370:SF26">
    <property type="entry name" value="UPF0020 DOMAIN-CONTAINING PROTEIN"/>
    <property type="match status" value="1"/>
</dbReference>
<dbReference type="PaxDb" id="3708-A0A078IQH5"/>
<dbReference type="Proteomes" id="UP000028999">
    <property type="component" value="Unassembled WGS sequence"/>
</dbReference>
<gene>
    <name evidence="4" type="primary">BnaC02g48070D</name>
    <name evidence="4" type="ORF">GSBRNA2T00005007001</name>
</gene>
<keyword evidence="1" id="KW-0489">Methyltransferase</keyword>
<name>A0A078IQH5_BRANA</name>
<protein>
    <submittedName>
        <fullName evidence="4">BnaC02g48070D protein</fullName>
    </submittedName>
</protein>
<proteinExistence type="predicted"/>
<dbReference type="OMA" id="PDHNFFI"/>
<dbReference type="Pfam" id="PF25904">
    <property type="entry name" value="Tmrp11_N"/>
    <property type="match status" value="1"/>
</dbReference>